<dbReference type="STRING" id="1202538.A353_061"/>
<dbReference type="InterPro" id="IPR001086">
    <property type="entry name" value="Preph_deHydtase"/>
</dbReference>
<sequence>MFNIKKKKKIIFTLFKKINNLKKKNFLILGPIGNYSFSLFFTKINKKYNFLSIKNINLLYLNKKNLLPYENNNGGIVRDTINLLLNKNIFINNVIIINIKHNIYLYKKYNFFYLHKQSYKQIKKSIFFFLNKIKINFINSNSIINKGYNIANFTSKKIFLLSIKKIILKDNLINKTKFIINNYINKKKKILSFFLNNFFHLNKILNFYYNKKIFFYEIFIISLRYLLFIMKYLKYKKIKIVGFYNIL</sequence>
<evidence type="ECO:0000256" key="1">
    <source>
        <dbReference type="SAM" id="Phobius"/>
    </source>
</evidence>
<keyword evidence="1" id="KW-0812">Transmembrane</keyword>
<feature type="transmembrane region" description="Helical" evidence="1">
    <location>
        <begin position="214"/>
        <end position="233"/>
    </location>
</feature>
<dbReference type="RefSeq" id="WP_014887210.1">
    <property type="nucleotide sequence ID" value="NC_018416.1"/>
</dbReference>
<dbReference type="Gene3D" id="3.40.190.10">
    <property type="entry name" value="Periplasmic binding protein-like II"/>
    <property type="match status" value="2"/>
</dbReference>
<gene>
    <name evidence="3" type="primary">pdt</name>
    <name evidence="3" type="ORF">A353_061</name>
</gene>
<dbReference type="PATRIC" id="fig|1202538.3.peg.55"/>
<name>J3TW33_CARRU</name>
<proteinExistence type="predicted"/>
<feature type="domain" description="Prephenate dehydratase" evidence="2">
    <location>
        <begin position="28"/>
        <end position="179"/>
    </location>
</feature>
<evidence type="ECO:0000313" key="4">
    <source>
        <dbReference type="Proteomes" id="UP000003934"/>
    </source>
</evidence>
<dbReference type="GO" id="GO:0004664">
    <property type="term" value="F:prephenate dehydratase activity"/>
    <property type="evidence" value="ECO:0007669"/>
    <property type="project" value="InterPro"/>
</dbReference>
<keyword evidence="1" id="KW-0472">Membrane</keyword>
<keyword evidence="4" id="KW-1185">Reference proteome</keyword>
<keyword evidence="1" id="KW-1133">Transmembrane helix</keyword>
<organism evidence="3 4">
    <name type="scientific">Candidatus Carsonella ruddii HC isolate Thao2000</name>
    <dbReference type="NCBI Taxonomy" id="1202538"/>
    <lineage>
        <taxon>Bacteria</taxon>
        <taxon>Pseudomonadati</taxon>
        <taxon>Pseudomonadota</taxon>
        <taxon>Gammaproteobacteria</taxon>
        <taxon>Oceanospirillales</taxon>
        <taxon>Halomonadaceae</taxon>
        <taxon>Zymobacter group</taxon>
        <taxon>Candidatus Carsonella</taxon>
    </lineage>
</organism>
<dbReference type="UniPathway" id="UPA00121">
    <property type="reaction ID" value="UER00345"/>
</dbReference>
<evidence type="ECO:0000313" key="3">
    <source>
        <dbReference type="EMBL" id="AFP83910.1"/>
    </source>
</evidence>
<dbReference type="EMBL" id="CP003543">
    <property type="protein sequence ID" value="AFP83910.1"/>
    <property type="molecule type" value="Genomic_DNA"/>
</dbReference>
<evidence type="ECO:0000259" key="2">
    <source>
        <dbReference type="Pfam" id="PF00800"/>
    </source>
</evidence>
<dbReference type="Proteomes" id="UP000003934">
    <property type="component" value="Chromosome"/>
</dbReference>
<reference evidence="3 4" key="1">
    <citation type="journal article" date="2012" name="Mol. Biol. Evol.">
        <title>Genome reduction and co-evolution between the primary and secondary bacterial symbionts of psyllids.</title>
        <authorList>
            <person name="Sloan D.B."/>
            <person name="Moran N.A."/>
        </authorList>
    </citation>
    <scope>NUCLEOTIDE SEQUENCE [LARGE SCALE GENOMIC DNA]</scope>
    <source>
        <strain evidence="3 4">HC</strain>
    </source>
</reference>
<protein>
    <submittedName>
        <fullName evidence="3">Putative prephenate dehydratase</fullName>
    </submittedName>
</protein>
<dbReference type="SUPFAM" id="SSF53850">
    <property type="entry name" value="Periplasmic binding protein-like II"/>
    <property type="match status" value="1"/>
</dbReference>
<dbReference type="KEGG" id="crh:A353_061"/>
<dbReference type="HOGENOM" id="CLU_1101303_0_0_6"/>
<dbReference type="GO" id="GO:0009094">
    <property type="term" value="P:L-phenylalanine biosynthetic process"/>
    <property type="evidence" value="ECO:0007669"/>
    <property type="project" value="UniProtKB-UniPathway"/>
</dbReference>
<dbReference type="Pfam" id="PF00800">
    <property type="entry name" value="PDT"/>
    <property type="match status" value="1"/>
</dbReference>
<dbReference type="GeneID" id="67454603"/>
<dbReference type="AlphaFoldDB" id="J3TW33"/>
<accession>J3TW33</accession>